<dbReference type="SUPFAM" id="SSF52833">
    <property type="entry name" value="Thioredoxin-like"/>
    <property type="match status" value="1"/>
</dbReference>
<evidence type="ECO:0000313" key="1">
    <source>
        <dbReference type="EMBL" id="AUV58363.1"/>
    </source>
</evidence>
<organism evidence="1">
    <name type="scientific">Bandra megavirus</name>
    <dbReference type="NCBI Taxonomy" id="2071566"/>
    <lineage>
        <taxon>Viruses</taxon>
        <taxon>Varidnaviria</taxon>
        <taxon>Bamfordvirae</taxon>
        <taxon>Nucleocytoviricota</taxon>
        <taxon>Megaviricetes</taxon>
        <taxon>Imitervirales</taxon>
        <taxon>Mimiviridae</taxon>
        <taxon>Megamimivirinae</taxon>
        <taxon>Megavirus</taxon>
    </lineage>
</organism>
<sequence length="332" mass="37888">MENFYRVSNDVDLKKILDTASDKLVILMYFIKNSSECRRALQSFEKAALNHTLTIFCIVDVDKFDSDSIYINNVKTTPSFESYYMGNSFSQYSTSNEREIETFIVTCEQQVMMQNNIRNGNGQNMNQSMNQGMNQGMNQNMNQMYGQQNQSINPMFLRQQILNNAQNNPMLYNHLINNPNILQQQVNVLMQQNMIQQRNNIPMQNNGLQMSSQMMPNGLMNPMNNMSNMPIIPTNIPTNMPNSVSQEIPNNDDTLPTLQQMKKWFHIFQMMQSCNMLNPSYKSDTIMSPTSPVNSVTSTSNVESDVSDEVVLPNGDKIVPLGNGKYGLIKKA</sequence>
<name>A0A2K9V837_9VIRU</name>
<evidence type="ECO:0008006" key="2">
    <source>
        <dbReference type="Google" id="ProtNLM"/>
    </source>
</evidence>
<accession>A0A2K9V837</accession>
<dbReference type="EMBL" id="MG779333">
    <property type="protein sequence ID" value="AUV58363.1"/>
    <property type="molecule type" value="Genomic_DNA"/>
</dbReference>
<dbReference type="Gene3D" id="3.40.30.10">
    <property type="entry name" value="Glutaredoxin"/>
    <property type="match status" value="1"/>
</dbReference>
<protein>
    <recommendedName>
        <fullName evidence="2">Thioredoxin-like protein</fullName>
    </recommendedName>
</protein>
<reference evidence="1" key="1">
    <citation type="submission" date="2018-01" db="EMBL/GenBank/DDBJ databases">
        <title>Draft genome sequence of Bandra megavirus.</title>
        <authorList>
            <person name="Chatterjee A."/>
            <person name="Yadav R."/>
            <person name="Kondabagil K."/>
        </authorList>
    </citation>
    <scope>NUCLEOTIDE SEQUENCE</scope>
    <source>
        <strain evidence="1">KK-1</strain>
    </source>
</reference>
<dbReference type="InterPro" id="IPR036249">
    <property type="entry name" value="Thioredoxin-like_sf"/>
</dbReference>
<proteinExistence type="predicted"/>